<gene>
    <name evidence="4" type="ORF">DY78_GL000631</name>
</gene>
<reference evidence="4 5" key="1">
    <citation type="journal article" date="2015" name="Genome Announc.">
        <title>Expanding the biotechnology potential of lactobacilli through comparative genomics of 213 strains and associated genera.</title>
        <authorList>
            <person name="Sun Z."/>
            <person name="Harris H.M."/>
            <person name="McCann A."/>
            <person name="Guo C."/>
            <person name="Argimon S."/>
            <person name="Zhang W."/>
            <person name="Yang X."/>
            <person name="Jeffery I.B."/>
            <person name="Cooney J.C."/>
            <person name="Kagawa T.F."/>
            <person name="Liu W."/>
            <person name="Song Y."/>
            <person name="Salvetti E."/>
            <person name="Wrobel A."/>
            <person name="Rasinkangas P."/>
            <person name="Parkhill J."/>
            <person name="Rea M.C."/>
            <person name="O'Sullivan O."/>
            <person name="Ritari J."/>
            <person name="Douillard F.P."/>
            <person name="Paul Ross R."/>
            <person name="Yang R."/>
            <person name="Briner A.E."/>
            <person name="Felis G.E."/>
            <person name="de Vos W.M."/>
            <person name="Barrangou R."/>
            <person name="Klaenhammer T.R."/>
            <person name="Caufield P.W."/>
            <person name="Cui Y."/>
            <person name="Zhang H."/>
            <person name="O'Toole P.W."/>
        </authorList>
    </citation>
    <scope>NUCLEOTIDE SEQUENCE [LARGE SCALE GENOMIC DNA]</scope>
    <source>
        <strain evidence="4 5">DSM 21115</strain>
    </source>
</reference>
<dbReference type="Pfam" id="PF14278">
    <property type="entry name" value="TetR_C_8"/>
    <property type="match status" value="1"/>
</dbReference>
<sequence length="186" mass="21256">MSSNAQNTRTNIIEAFWQLYLQQPIHRITVKAVIERAGYNRSTFYEYFADVFDVLTAIENRLVNETDTFIEAAQRHEDDADILAAMTLFYEHRGIWLSRILAGSDGVALTRKLKKHFAPAFFKYWQLSPENPSDVLAYEFVMSAVIGTLTAWYDADMPISSTAMITMLRRMVIQGVYPQISGPSND</sequence>
<organism evidence="4 5">
    <name type="scientific">Lactiplantibacillus fabifermentans DSM 21115</name>
    <dbReference type="NCBI Taxonomy" id="1413187"/>
    <lineage>
        <taxon>Bacteria</taxon>
        <taxon>Bacillati</taxon>
        <taxon>Bacillota</taxon>
        <taxon>Bacilli</taxon>
        <taxon>Lactobacillales</taxon>
        <taxon>Lactobacillaceae</taxon>
        <taxon>Lactiplantibacillus</taxon>
    </lineage>
</organism>
<name>A0A0R2NM38_9LACO</name>
<dbReference type="Pfam" id="PF00440">
    <property type="entry name" value="TetR_N"/>
    <property type="match status" value="1"/>
</dbReference>
<keyword evidence="5" id="KW-1185">Reference proteome</keyword>
<dbReference type="GO" id="GO:0003677">
    <property type="term" value="F:DNA binding"/>
    <property type="evidence" value="ECO:0007669"/>
    <property type="project" value="UniProtKB-UniRule"/>
</dbReference>
<feature type="domain" description="HTH tetR-type" evidence="3">
    <location>
        <begin position="6"/>
        <end position="66"/>
    </location>
</feature>
<dbReference type="PANTHER" id="PTHR43479:SF11">
    <property type="entry name" value="ACREF_ENVCD OPERON REPRESSOR-RELATED"/>
    <property type="match status" value="1"/>
</dbReference>
<dbReference type="InterPro" id="IPR001647">
    <property type="entry name" value="HTH_TetR"/>
</dbReference>
<feature type="DNA-binding region" description="H-T-H motif" evidence="2">
    <location>
        <begin position="29"/>
        <end position="48"/>
    </location>
</feature>
<protein>
    <recommendedName>
        <fullName evidence="3">HTH tetR-type domain-containing protein</fullName>
    </recommendedName>
</protein>
<evidence type="ECO:0000313" key="5">
    <source>
        <dbReference type="Proteomes" id="UP000050920"/>
    </source>
</evidence>
<dbReference type="AlphaFoldDB" id="A0A0R2NM38"/>
<evidence type="ECO:0000313" key="4">
    <source>
        <dbReference type="EMBL" id="KRO26775.1"/>
    </source>
</evidence>
<dbReference type="Proteomes" id="UP000050920">
    <property type="component" value="Unassembled WGS sequence"/>
</dbReference>
<comment type="caution">
    <text evidence="4">The sequence shown here is derived from an EMBL/GenBank/DDBJ whole genome shotgun (WGS) entry which is preliminary data.</text>
</comment>
<evidence type="ECO:0000259" key="3">
    <source>
        <dbReference type="PROSITE" id="PS50977"/>
    </source>
</evidence>
<dbReference type="PANTHER" id="PTHR43479">
    <property type="entry name" value="ACREF/ENVCD OPERON REPRESSOR-RELATED"/>
    <property type="match status" value="1"/>
</dbReference>
<accession>A0A0R2NM38</accession>
<dbReference type="EMBL" id="AYGX02000107">
    <property type="protein sequence ID" value="KRO26775.1"/>
    <property type="molecule type" value="Genomic_DNA"/>
</dbReference>
<dbReference type="SUPFAM" id="SSF46689">
    <property type="entry name" value="Homeodomain-like"/>
    <property type="match status" value="1"/>
</dbReference>
<dbReference type="Gene3D" id="1.10.357.10">
    <property type="entry name" value="Tetracycline Repressor, domain 2"/>
    <property type="match status" value="1"/>
</dbReference>
<evidence type="ECO:0000256" key="1">
    <source>
        <dbReference type="ARBA" id="ARBA00023125"/>
    </source>
</evidence>
<dbReference type="PROSITE" id="PS50977">
    <property type="entry name" value="HTH_TETR_2"/>
    <property type="match status" value="1"/>
</dbReference>
<dbReference type="InterPro" id="IPR009057">
    <property type="entry name" value="Homeodomain-like_sf"/>
</dbReference>
<dbReference type="InterPro" id="IPR039532">
    <property type="entry name" value="TetR_C_Firmicutes"/>
</dbReference>
<keyword evidence="1 2" id="KW-0238">DNA-binding</keyword>
<dbReference type="InterPro" id="IPR050624">
    <property type="entry name" value="HTH-type_Tx_Regulator"/>
</dbReference>
<proteinExistence type="predicted"/>
<evidence type="ECO:0000256" key="2">
    <source>
        <dbReference type="PROSITE-ProRule" id="PRU00335"/>
    </source>
</evidence>
<dbReference type="RefSeq" id="WP_024624347.1">
    <property type="nucleotide sequence ID" value="NZ_AYGX02000107.1"/>
</dbReference>